<dbReference type="InterPro" id="IPR025013">
    <property type="entry name" value="DUF3907"/>
</dbReference>
<organism evidence="1 2">
    <name type="scientific">Xylanibacillus composti</name>
    <dbReference type="NCBI Taxonomy" id="1572762"/>
    <lineage>
        <taxon>Bacteria</taxon>
        <taxon>Bacillati</taxon>
        <taxon>Bacillota</taxon>
        <taxon>Bacilli</taxon>
        <taxon>Bacillales</taxon>
        <taxon>Paenibacillaceae</taxon>
        <taxon>Xylanibacillus</taxon>
    </lineage>
</organism>
<sequence>MAIHDVKNLCESTRTKLKEAIAKLEIFLNHHSIAQLNGEQQDEAMNEFYRGFLADMRHLLVFSEVAYEKLGISLRRPNFNVEYAEKVLYDVYHNCVNHFFYPKNECYSEDGRYAYTGQDAIRFRKKPIRSVRDITLDLSKIFEELREDLAYYETDYITQKRMQGEHV</sequence>
<accession>A0A8J4H3Q3</accession>
<evidence type="ECO:0000313" key="2">
    <source>
        <dbReference type="Proteomes" id="UP000677918"/>
    </source>
</evidence>
<evidence type="ECO:0000313" key="1">
    <source>
        <dbReference type="EMBL" id="GIQ67998.1"/>
    </source>
</evidence>
<keyword evidence="2" id="KW-1185">Reference proteome</keyword>
<gene>
    <name evidence="1" type="ORF">XYCOK13_08220</name>
</gene>
<dbReference type="Proteomes" id="UP000677918">
    <property type="component" value="Unassembled WGS sequence"/>
</dbReference>
<reference evidence="1" key="1">
    <citation type="submission" date="2021-04" db="EMBL/GenBank/DDBJ databases">
        <title>Draft genome sequence of Xylanibacillus composti strain K13.</title>
        <authorList>
            <person name="Uke A."/>
            <person name="Chhe C."/>
            <person name="Baramee S."/>
            <person name="Kosugi A."/>
        </authorList>
    </citation>
    <scope>NUCLEOTIDE SEQUENCE</scope>
    <source>
        <strain evidence="1">K13</strain>
    </source>
</reference>
<proteinExistence type="predicted"/>
<protein>
    <submittedName>
        <fullName evidence="1">YpuI family protein</fullName>
    </submittedName>
</protein>
<dbReference type="AlphaFoldDB" id="A0A8J4H3Q3"/>
<dbReference type="EMBL" id="BOVK01000011">
    <property type="protein sequence ID" value="GIQ67998.1"/>
    <property type="molecule type" value="Genomic_DNA"/>
</dbReference>
<comment type="caution">
    <text evidence="1">The sequence shown here is derived from an EMBL/GenBank/DDBJ whole genome shotgun (WGS) entry which is preliminary data.</text>
</comment>
<dbReference type="RefSeq" id="WP_213410616.1">
    <property type="nucleotide sequence ID" value="NZ_BOVK01000011.1"/>
</dbReference>
<dbReference type="Pfam" id="PF13047">
    <property type="entry name" value="DUF3907"/>
    <property type="match status" value="1"/>
</dbReference>
<name>A0A8J4H3Q3_9BACL</name>